<proteinExistence type="predicted"/>
<dbReference type="Proteomes" id="UP001077662">
    <property type="component" value="Unassembled WGS sequence"/>
</dbReference>
<feature type="non-terminal residue" evidence="1">
    <location>
        <position position="922"/>
    </location>
</feature>
<comment type="caution">
    <text evidence="1">The sequence shown here is derived from an EMBL/GenBank/DDBJ whole genome shotgun (WGS) entry which is preliminary data.</text>
</comment>
<evidence type="ECO:0000313" key="2">
    <source>
        <dbReference type="Proteomes" id="UP001077662"/>
    </source>
</evidence>
<dbReference type="EMBL" id="JAPTNE010000049">
    <property type="protein sequence ID" value="MCZ0809968.1"/>
    <property type="molecule type" value="Genomic_DNA"/>
</dbReference>
<protein>
    <submittedName>
        <fullName evidence="1">Uncharacterized protein</fullName>
    </submittedName>
</protein>
<name>A0AAP3DKW1_BRELA</name>
<reference evidence="1" key="1">
    <citation type="submission" date="2022-09" db="EMBL/GenBank/DDBJ databases">
        <title>Genome analysis and characterization of larvicidal activity of Brevibacillus strains.</title>
        <authorList>
            <person name="Patrusheva E.V."/>
            <person name="Izotova A.O."/>
            <person name="Toshchakov S.V."/>
            <person name="Sineoky S.P."/>
        </authorList>
    </citation>
    <scope>NUCLEOTIDE SEQUENCE</scope>
    <source>
        <strain evidence="1">VKPM_B-13247</strain>
    </source>
</reference>
<organism evidence="1 2">
    <name type="scientific">Brevibacillus laterosporus</name>
    <name type="common">Bacillus laterosporus</name>
    <dbReference type="NCBI Taxonomy" id="1465"/>
    <lineage>
        <taxon>Bacteria</taxon>
        <taxon>Bacillati</taxon>
        <taxon>Bacillota</taxon>
        <taxon>Bacilli</taxon>
        <taxon>Bacillales</taxon>
        <taxon>Paenibacillaceae</taxon>
        <taxon>Brevibacillus</taxon>
    </lineage>
</organism>
<dbReference type="AlphaFoldDB" id="A0AAP3DKW1"/>
<dbReference type="RefSeq" id="WP_258434819.1">
    <property type="nucleotide sequence ID" value="NZ_JANSGW010000049.1"/>
</dbReference>
<evidence type="ECO:0000313" key="1">
    <source>
        <dbReference type="EMBL" id="MCZ0809968.1"/>
    </source>
</evidence>
<sequence>MLNGKKSYLISFTALFSKKGYELAFGIDTVFDGIRNTKYHVTAPVYSTYRSLKLDTYKTANKVSYSATGLLGKNMKLASNVTEVEGVEVESVFGNVVSYLTDIYRYSNGEHAVMDSNNHCLQEVTPFLNVQKQIDRSTKADSTLHAKSERTVLAETFVPVYQSTFTYGLTSLEVKNQLTISAVGYDQDTHTATNSFADKILNTYKALLENQELASTSKRLDTSQPDQLTKSKMKKITYEGKEVLSSQNTLSEEVGELQDTCLFNKIDYDVENQASKAALRIKGDIFDTEWEQNALGYRESIYDVDALHDVNDTARQASYLADCTDKKAAKTVFDYKEQIEIETLRNPIKKDIHDVYSIVPFSDSDSLSMQADTKEPQKLINGLASEYVPGNVSGSIQSYLERDSGVTIEKFSISNLGTDWDIDHQTSVAVEGLKSLLVQTPEISRMSRLLEIMYGDKAFKIIEAGMENVIKLTVMQTTTDVDIHTISQTIIQHLLKGNSSHSSDSEIQKFVQGLATYTSDVQIESEELGHNQIKADGFEDKKIDAFVITSGKQASVNCFVSTAHSNFKHLVNNSIFISGQSARAQYSDSPGNIIQGSVENPIFLDVDHAVFVTKNQNCLGDMEELISSNSGFTREIDHHQLLIAEVRKDIASENPINSTKAKVINDVDVGNSLKLDIGNKKKEAEAFMLEETCGSGIHSRSDTISHNGVSVFKNDFANADTQKIDLSFVGFTEDTQQETIRWIDKWMDQESEYEPQYTAHSSGSVHAVVEESEKVRKGTDLPIATLENKELGTRASYVDSILDYTKQSKREYTNNGLLIFLTESTSSMEEDSSEVDSTETADYVINYETVEQRPEIADYGMSYEAVEQQPATADYVTNYEAVEQQPATADYVTNYEAVEQQPATADYVTNYEAVEQQPATAD</sequence>
<accession>A0AAP3DKW1</accession>
<gene>
    <name evidence="1" type="ORF">O0554_24245</name>
</gene>